<dbReference type="SUPFAM" id="SSF56968">
    <property type="entry name" value="Lipovitellin-phosvitin complex, beta-sheet shell regions"/>
    <property type="match status" value="1"/>
</dbReference>
<dbReference type="Gene3D" id="2.70.70.10">
    <property type="entry name" value="Glucose Permease (Domain IIA)"/>
    <property type="match status" value="1"/>
</dbReference>
<dbReference type="OMA" id="RVCFKGK"/>
<dbReference type="EnsemblMetazoa" id="XM_038194966.1">
    <property type="protein sequence ID" value="XP_038050894.1"/>
    <property type="gene ID" value="LOC119724045"/>
</dbReference>
<name>A0A913ZHM4_PATMI</name>
<dbReference type="InterPro" id="IPR001747">
    <property type="entry name" value="Vitellogenin_N"/>
</dbReference>
<evidence type="ECO:0000259" key="7">
    <source>
        <dbReference type="PROSITE" id="PS51211"/>
    </source>
</evidence>
<proteinExistence type="predicted"/>
<dbReference type="Gene3D" id="1.25.10.20">
    <property type="entry name" value="Vitellinogen, superhelical"/>
    <property type="match status" value="1"/>
</dbReference>
<sequence length="1217" mass="135894">MAVTDSRRPNPRSGTSTLLKVILVVVVIAGSIDPVPASFIRFKPDTEYIYTYQSSTDLKEIRTMQVESKIGFILVRSHGDQQEIYLRVHSAAVTSEEQLVPVSEERDFDEWFSFDVSENGAIGQVYYPRDEDKEVIMAKKGLASLLASNLQHPPEGKLKESGWSYDCNETGHEGHHESSYTAQMAPGNDGIIVFTKTRRTHPIPYGKSKHQKEIHYHKGMQLPTMVKIMEHFDAPRESAPGFEHGVHRTEEEKGDDIEFPEMRTVSEGQLTFVREAYYQSPSGPPDDEDIVTDSIHIIMTPDRHLNFNTTELKQFIAGNLTCMRTAQLKGSNDRSKCFRALVQTLLSVPDKQLSELVAPMYKLPLSRRIRDKQDRLHMMDALVSMLSDSSQSLLTDLILLSPKPNMELVNRLLMTSAGFSHTISEHYLETVEDIVFQPGKFPEPFRDPEIQRVAVLALGALAGHRWEAGYKHQAESIVIRIEDKLGVHDPCGYEKTLTSLTEDEQEEFHHDTVALIEALGNAGLHRSFPHIQSYTNHSATHPMLKRAGLHSMRDYHHDKAAEIMLKSALDENEDEHVRYEASLSYKIHPNGGKQNITKFLSPEGVSGPNSSQEVAATEVASVPSRRRVRRGFFEGIQLKLASPSKDWKEIIGSSETGAEFGLTIRNKLDMSIAPLSGHLRVDLYDEAYATILVGLVGMNLDVARARFCFNGNIEYNLNILQEFGVDRISDLAKVYDIVIDKVVGNIVKSVDMVVDLFNGDSKVSMLFDNLEQTLEGIPGRIGDVRSLSANAVARLSQFDPDQLPPSIRGVIDVVNRAAQLFSDIKTDVMEFYQAVNEAITVTLPWAAEQIWDSIKSITDTIGDLLKSPLKAIGDIFKGIINIKTAVDAILEAKMAVDEANFFKEGQRPYWFDLPKVIGDMLKELKEHLGNISRDLAIWVDEIADSSDPIKKLTGGAIDSNTLRKRIADEIKSIISELIGPIEPITDLLAPFFELYDLVVNTIESIKEAYLTLKNSYQESQTLIMKLFGPKAHKSFPRKFREPAGPEGCASGGFYPTDSNGHYADKGVDLELSQGSWLVAPFSGLLYQSAGKPYQVTLLARGGAFRNIKIYIDNIKPNRTLSATKGETVIAGRKIGKVIRSTSSCAPPNFIHFSMKKVKPNRLASILDSSLNDDPTPADDAAKEGYVDPTNYLAKRPLEIPQWIQGCDEYKLVWKVHA</sequence>
<organism evidence="8 9">
    <name type="scientific">Patiria miniata</name>
    <name type="common">Bat star</name>
    <name type="synonym">Asterina miniata</name>
    <dbReference type="NCBI Taxonomy" id="46514"/>
    <lineage>
        <taxon>Eukaryota</taxon>
        <taxon>Metazoa</taxon>
        <taxon>Echinodermata</taxon>
        <taxon>Eleutherozoa</taxon>
        <taxon>Asterozoa</taxon>
        <taxon>Asteroidea</taxon>
        <taxon>Valvatacea</taxon>
        <taxon>Valvatida</taxon>
        <taxon>Asterinidae</taxon>
        <taxon>Patiria</taxon>
    </lineage>
</organism>
<accession>A0A913ZHM4</accession>
<dbReference type="OrthoDB" id="6107827at2759"/>
<dbReference type="PANTHER" id="PTHR23345:SF15">
    <property type="entry name" value="VITELLOGENIN 1-RELATED"/>
    <property type="match status" value="1"/>
</dbReference>
<dbReference type="InterPro" id="IPR011030">
    <property type="entry name" value="Lipovitellin_superhlx_dom"/>
</dbReference>
<keyword evidence="6" id="KW-0472">Membrane</keyword>
<dbReference type="GeneID" id="119724045"/>
<evidence type="ECO:0000256" key="1">
    <source>
        <dbReference type="ARBA" id="ARBA00022729"/>
    </source>
</evidence>
<keyword evidence="9" id="KW-1185">Reference proteome</keyword>
<dbReference type="InterPro" id="IPR015819">
    <property type="entry name" value="Lipid_transp_b-sht_shell"/>
</dbReference>
<keyword evidence="2" id="KW-0758">Storage protein</keyword>
<comment type="caution">
    <text evidence="5">Lacks conserved residue(s) required for the propagation of feature annotation.</text>
</comment>
<dbReference type="PROSITE" id="PS51211">
    <property type="entry name" value="VITELLOGENIN"/>
    <property type="match status" value="1"/>
</dbReference>
<dbReference type="InterPro" id="IPR015816">
    <property type="entry name" value="Vitellinogen_b-sht_N"/>
</dbReference>
<dbReference type="Proteomes" id="UP000887568">
    <property type="component" value="Unplaced"/>
</dbReference>
<dbReference type="InterPro" id="IPR011055">
    <property type="entry name" value="Dup_hybrid_motif"/>
</dbReference>
<dbReference type="AlphaFoldDB" id="A0A913ZHM4"/>
<dbReference type="PANTHER" id="PTHR23345">
    <property type="entry name" value="VITELLOGENIN-RELATED"/>
    <property type="match status" value="1"/>
</dbReference>
<dbReference type="InterPro" id="IPR050733">
    <property type="entry name" value="Vitellogenin/Apolipophorin"/>
</dbReference>
<dbReference type="Pfam" id="PF01347">
    <property type="entry name" value="Vitellogenin_N"/>
    <property type="match status" value="1"/>
</dbReference>
<dbReference type="RefSeq" id="XP_038050894.1">
    <property type="nucleotide sequence ID" value="XM_038194966.1"/>
</dbReference>
<dbReference type="GO" id="GO:0005319">
    <property type="term" value="F:lipid transporter activity"/>
    <property type="evidence" value="ECO:0007669"/>
    <property type="project" value="InterPro"/>
</dbReference>
<dbReference type="Gene3D" id="2.30.230.10">
    <property type="entry name" value="Lipovitellin, beta-sheet shell regions, chain A"/>
    <property type="match status" value="1"/>
</dbReference>
<evidence type="ECO:0000313" key="9">
    <source>
        <dbReference type="Proteomes" id="UP000887568"/>
    </source>
</evidence>
<feature type="transmembrane region" description="Helical" evidence="6">
    <location>
        <begin position="21"/>
        <end position="40"/>
    </location>
</feature>
<keyword evidence="4" id="KW-0325">Glycoprotein</keyword>
<evidence type="ECO:0000256" key="6">
    <source>
        <dbReference type="SAM" id="Phobius"/>
    </source>
</evidence>
<keyword evidence="3" id="KW-1015">Disulfide bond</keyword>
<evidence type="ECO:0000313" key="8">
    <source>
        <dbReference type="EnsemblMetazoa" id="XP_038050894.1"/>
    </source>
</evidence>
<reference evidence="8" key="1">
    <citation type="submission" date="2022-11" db="UniProtKB">
        <authorList>
            <consortium name="EnsemblMetazoa"/>
        </authorList>
    </citation>
    <scope>IDENTIFICATION</scope>
</reference>
<evidence type="ECO:0000256" key="2">
    <source>
        <dbReference type="ARBA" id="ARBA00022761"/>
    </source>
</evidence>
<evidence type="ECO:0000256" key="4">
    <source>
        <dbReference type="ARBA" id="ARBA00023180"/>
    </source>
</evidence>
<keyword evidence="1" id="KW-0732">Signal</keyword>
<dbReference type="SMART" id="SM00638">
    <property type="entry name" value="LPD_N"/>
    <property type="match status" value="1"/>
</dbReference>
<keyword evidence="6" id="KW-0812">Transmembrane</keyword>
<protein>
    <recommendedName>
        <fullName evidence="7">Vitellogenin domain-containing protein</fullName>
    </recommendedName>
</protein>
<feature type="domain" description="Vitellogenin" evidence="7">
    <location>
        <begin position="42"/>
        <end position="583"/>
    </location>
</feature>
<evidence type="ECO:0000256" key="3">
    <source>
        <dbReference type="ARBA" id="ARBA00023157"/>
    </source>
</evidence>
<evidence type="ECO:0000256" key="5">
    <source>
        <dbReference type="PROSITE-ProRule" id="PRU00557"/>
    </source>
</evidence>
<keyword evidence="6" id="KW-1133">Transmembrane helix</keyword>
<dbReference type="SUPFAM" id="SSF48431">
    <property type="entry name" value="Lipovitellin-phosvitin complex, superhelical domain"/>
    <property type="match status" value="1"/>
</dbReference>